<evidence type="ECO:0000313" key="2">
    <source>
        <dbReference type="EMBL" id="GII51654.1"/>
    </source>
</evidence>
<accession>A0A8J3UTB9</accession>
<dbReference type="Proteomes" id="UP000605992">
    <property type="component" value="Unassembled WGS sequence"/>
</dbReference>
<sequence length="294" mass="31530">MDLDGAADRLYGLPPGEFVAARDALAKEAKAAEDAGLARQIAALRRPTVVGWAVNQASRRHPDELDDLLDVGARLRDAWQRQDAGELAALTRERSAATARLTRLIRQDAEESGQPLTGAAATEIEQTLDAAVVDETAAEQVRQGRLVRGLSYSGFAPAPAATKARPSPKAREAKKGASRTHERAAERQAAERRRRELDRALADARRAAEEAEEGHAAWEAELAQAVQDRDSLAEDVAELAGRLAAAKDRLEAAGHRLDVARREEGRARRAAEAARARAGTAEAAVRDAPSITEA</sequence>
<name>A0A8J3UTB9_9ACTN</name>
<feature type="compositionally biased region" description="Low complexity" evidence="1">
    <location>
        <begin position="276"/>
        <end position="288"/>
    </location>
</feature>
<gene>
    <name evidence="2" type="ORF">Pth03_00430</name>
</gene>
<keyword evidence="3" id="KW-1185">Reference proteome</keyword>
<reference evidence="2" key="1">
    <citation type="submission" date="2021-01" db="EMBL/GenBank/DDBJ databases">
        <title>Whole genome shotgun sequence of Planotetraspora thailandica NBRC 104271.</title>
        <authorList>
            <person name="Komaki H."/>
            <person name="Tamura T."/>
        </authorList>
    </citation>
    <scope>NUCLEOTIDE SEQUENCE</scope>
    <source>
        <strain evidence="2">NBRC 104271</strain>
    </source>
</reference>
<feature type="compositionally biased region" description="Basic and acidic residues" evidence="1">
    <location>
        <begin position="169"/>
        <end position="198"/>
    </location>
</feature>
<dbReference type="AlphaFoldDB" id="A0A8J3UTB9"/>
<feature type="region of interest" description="Disordered" evidence="1">
    <location>
        <begin position="272"/>
        <end position="294"/>
    </location>
</feature>
<feature type="region of interest" description="Disordered" evidence="1">
    <location>
        <begin position="156"/>
        <end position="198"/>
    </location>
</feature>
<organism evidence="2 3">
    <name type="scientific">Planotetraspora thailandica</name>
    <dbReference type="NCBI Taxonomy" id="487172"/>
    <lineage>
        <taxon>Bacteria</taxon>
        <taxon>Bacillati</taxon>
        <taxon>Actinomycetota</taxon>
        <taxon>Actinomycetes</taxon>
        <taxon>Streptosporangiales</taxon>
        <taxon>Streptosporangiaceae</taxon>
        <taxon>Planotetraspora</taxon>
    </lineage>
</organism>
<proteinExistence type="predicted"/>
<dbReference type="EMBL" id="BOOR01000002">
    <property type="protein sequence ID" value="GII51654.1"/>
    <property type="molecule type" value="Genomic_DNA"/>
</dbReference>
<comment type="caution">
    <text evidence="2">The sequence shown here is derived from an EMBL/GenBank/DDBJ whole genome shotgun (WGS) entry which is preliminary data.</text>
</comment>
<protein>
    <submittedName>
        <fullName evidence="2">Uncharacterized protein</fullName>
    </submittedName>
</protein>
<evidence type="ECO:0000313" key="3">
    <source>
        <dbReference type="Proteomes" id="UP000605992"/>
    </source>
</evidence>
<evidence type="ECO:0000256" key="1">
    <source>
        <dbReference type="SAM" id="MobiDB-lite"/>
    </source>
</evidence>